<accession>A0A443NW67</accession>
<evidence type="ECO:0000256" key="1">
    <source>
        <dbReference type="SAM" id="MobiDB-lite"/>
    </source>
</evidence>
<organism evidence="2 3">
    <name type="scientific">Cinnamomum micranthum f. kanehirae</name>
    <dbReference type="NCBI Taxonomy" id="337451"/>
    <lineage>
        <taxon>Eukaryota</taxon>
        <taxon>Viridiplantae</taxon>
        <taxon>Streptophyta</taxon>
        <taxon>Embryophyta</taxon>
        <taxon>Tracheophyta</taxon>
        <taxon>Spermatophyta</taxon>
        <taxon>Magnoliopsida</taxon>
        <taxon>Magnoliidae</taxon>
        <taxon>Laurales</taxon>
        <taxon>Lauraceae</taxon>
        <taxon>Cinnamomum</taxon>
    </lineage>
</organism>
<dbReference type="PANTHER" id="PTHR36484">
    <property type="entry name" value="OS01G0558700 PROTEIN"/>
    <property type="match status" value="1"/>
</dbReference>
<keyword evidence="3" id="KW-1185">Reference proteome</keyword>
<protein>
    <submittedName>
        <fullName evidence="2">Uncharacterized protein</fullName>
    </submittedName>
</protein>
<dbReference type="Proteomes" id="UP000283530">
    <property type="component" value="Unassembled WGS sequence"/>
</dbReference>
<dbReference type="EMBL" id="QPKB01000004">
    <property type="protein sequence ID" value="RWR82741.1"/>
    <property type="molecule type" value="Genomic_DNA"/>
</dbReference>
<dbReference type="PANTHER" id="PTHR36484:SF2">
    <property type="entry name" value="OS01G0558700 PROTEIN"/>
    <property type="match status" value="1"/>
</dbReference>
<dbReference type="AlphaFoldDB" id="A0A443NW67"/>
<dbReference type="OrthoDB" id="640098at2759"/>
<gene>
    <name evidence="2" type="ORF">CKAN_01147400</name>
</gene>
<name>A0A443NW67_9MAGN</name>
<evidence type="ECO:0000313" key="2">
    <source>
        <dbReference type="EMBL" id="RWR82741.1"/>
    </source>
</evidence>
<reference evidence="2 3" key="1">
    <citation type="journal article" date="2019" name="Nat. Plants">
        <title>Stout camphor tree genome fills gaps in understanding of flowering plant genome evolution.</title>
        <authorList>
            <person name="Chaw S.M."/>
            <person name="Liu Y.C."/>
            <person name="Wu Y.W."/>
            <person name="Wang H.Y."/>
            <person name="Lin C.I."/>
            <person name="Wu C.S."/>
            <person name="Ke H.M."/>
            <person name="Chang L.Y."/>
            <person name="Hsu C.Y."/>
            <person name="Yang H.T."/>
            <person name="Sudianto E."/>
            <person name="Hsu M.H."/>
            <person name="Wu K.P."/>
            <person name="Wang L.N."/>
            <person name="Leebens-Mack J.H."/>
            <person name="Tsai I.J."/>
        </authorList>
    </citation>
    <scope>NUCLEOTIDE SEQUENCE [LARGE SCALE GENOMIC DNA]</scope>
    <source>
        <strain evidence="3">cv. Chaw 1501</strain>
        <tissue evidence="2">Young leaves</tissue>
    </source>
</reference>
<sequence>MSVDEETLAVSGGGGGAGTASASAENEKRAKPERFDHCFSGLQISIPIEAGGLKNIDADKLKAEIKRWAKAVVAYARQRRIRSALTSEWLARIRRTVICQQLQGVELKTARWEKHLHISNELQGYKYS</sequence>
<evidence type="ECO:0000313" key="3">
    <source>
        <dbReference type="Proteomes" id="UP000283530"/>
    </source>
</evidence>
<feature type="region of interest" description="Disordered" evidence="1">
    <location>
        <begin position="1"/>
        <end position="30"/>
    </location>
</feature>
<proteinExistence type="predicted"/>
<comment type="caution">
    <text evidence="2">The sequence shown here is derived from an EMBL/GenBank/DDBJ whole genome shotgun (WGS) entry which is preliminary data.</text>
</comment>